<feature type="signal peptide" evidence="1">
    <location>
        <begin position="1"/>
        <end position="31"/>
    </location>
</feature>
<proteinExistence type="predicted"/>
<gene>
    <name evidence="2" type="ORF">OWR29_13825</name>
</gene>
<dbReference type="EMBL" id="JAPNTZ010000004">
    <property type="protein sequence ID" value="MCY1139071.1"/>
    <property type="molecule type" value="Genomic_DNA"/>
</dbReference>
<feature type="chain" id="PRO_5047137033" evidence="1">
    <location>
        <begin position="32"/>
        <end position="268"/>
    </location>
</feature>
<protein>
    <submittedName>
        <fullName evidence="2">Peptidase inhibitor family I36 protein</fullName>
    </submittedName>
</protein>
<dbReference type="RefSeq" id="WP_267563150.1">
    <property type="nucleotide sequence ID" value="NZ_JAPNTZ010000004.1"/>
</dbReference>
<evidence type="ECO:0000313" key="2">
    <source>
        <dbReference type="EMBL" id="MCY1139071.1"/>
    </source>
</evidence>
<organism evidence="2 3">
    <name type="scientific">Paractinoplanes pyxinae</name>
    <dbReference type="NCBI Taxonomy" id="2997416"/>
    <lineage>
        <taxon>Bacteria</taxon>
        <taxon>Bacillati</taxon>
        <taxon>Actinomycetota</taxon>
        <taxon>Actinomycetes</taxon>
        <taxon>Micromonosporales</taxon>
        <taxon>Micromonosporaceae</taxon>
        <taxon>Paractinoplanes</taxon>
    </lineage>
</organism>
<dbReference type="Pfam" id="PF03995">
    <property type="entry name" value="Inhibitor_I36"/>
    <property type="match status" value="1"/>
</dbReference>
<evidence type="ECO:0000256" key="1">
    <source>
        <dbReference type="SAM" id="SignalP"/>
    </source>
</evidence>
<accession>A0ABT4AXU7</accession>
<evidence type="ECO:0000313" key="3">
    <source>
        <dbReference type="Proteomes" id="UP001151002"/>
    </source>
</evidence>
<keyword evidence="3" id="KW-1185">Reference proteome</keyword>
<keyword evidence="1" id="KW-0732">Signal</keyword>
<reference evidence="2" key="1">
    <citation type="submission" date="2022-11" db="EMBL/GenBank/DDBJ databases">
        <authorList>
            <person name="Somphong A."/>
            <person name="Phongsopitanun W."/>
        </authorList>
    </citation>
    <scope>NUCLEOTIDE SEQUENCE</scope>
    <source>
        <strain evidence="2">Pm04-4</strain>
    </source>
</reference>
<dbReference type="Proteomes" id="UP001151002">
    <property type="component" value="Unassembled WGS sequence"/>
</dbReference>
<name>A0ABT4AXU7_9ACTN</name>
<dbReference type="PROSITE" id="PS51257">
    <property type="entry name" value="PROKAR_LIPOPROTEIN"/>
    <property type="match status" value="1"/>
</dbReference>
<sequence length="268" mass="29303">MPHRFRQIFSALAVVALVLLGTVSGANPAQAATACPNNFFCLYHWVDQGGGRWQIENDGILEDKCVNLNGSRYTDGDVVAGTSASLINNTNSDDSINNIVLYSNSNCTGSNTEQWNETELDSGHYRALNLNDIGWYHEVRSMKFKTGLTGSLDAGTAQAAVDLDCLSGILCLYDWVGWEHGKWQTNVNNWPTGTCWNLSGSTFNNGTTVNNSATSFADNAAGTGKRLTVYDWENCDDGAGKFTINLGLHQQVPNMGIWFERVSSIRIQ</sequence>
<comment type="caution">
    <text evidence="2">The sequence shown here is derived from an EMBL/GenBank/DDBJ whole genome shotgun (WGS) entry which is preliminary data.</text>
</comment>